<dbReference type="EMBL" id="SEOQ01000002">
    <property type="protein sequence ID" value="TFY72928.1"/>
    <property type="molecule type" value="Genomic_DNA"/>
</dbReference>
<dbReference type="Gene3D" id="1.20.1280.50">
    <property type="match status" value="1"/>
</dbReference>
<gene>
    <name evidence="4" type="ORF">EVG20_g78</name>
</gene>
<dbReference type="Pfam" id="PF12937">
    <property type="entry name" value="F-box-like"/>
    <property type="match status" value="1"/>
</dbReference>
<comment type="caution">
    <text evidence="4">The sequence shown here is derived from an EMBL/GenBank/DDBJ whole genome shotgun (WGS) entry which is preliminary data.</text>
</comment>
<dbReference type="SUPFAM" id="SSF81383">
    <property type="entry name" value="F-box domain"/>
    <property type="match status" value="1"/>
</dbReference>
<keyword evidence="5" id="KW-1185">Reference proteome</keyword>
<evidence type="ECO:0000256" key="1">
    <source>
        <dbReference type="SAM" id="Coils"/>
    </source>
</evidence>
<feature type="region of interest" description="Disordered" evidence="2">
    <location>
        <begin position="418"/>
        <end position="457"/>
    </location>
</feature>
<evidence type="ECO:0000256" key="2">
    <source>
        <dbReference type="SAM" id="MobiDB-lite"/>
    </source>
</evidence>
<sequence>MSRPKPQEIDTRVAVIGGKLDVLAEREAELQAILDSIRAERLALQVEYDDLQSKRVPFNWLPPELVTEIFLYCTEDSHADPEAPFDRIPVALSHVSRRWRSVALATPALWRRLHLQLKDAALEGFTRPAVNTFVSRRKSTSVQLMYSDLAAEDDELDYGLPVATLDDSSNRLHLFDQLVLTSLVISGGPNVLLDGLMFLRAQFLPTAPGALFHHFKSHLNLSKSFRDPFHSQSFPCLKKLTLRDVSPALLPITNYPELRELTVQVVHTEHMQMYMPGMRVQYLARVLAGRARREALVTQVGMGVRVTEHDAPGTARAAAGALLDGRTPGGRLLPSYALSGKRAGGSGHQYPGHREATRAATKLRADRDTTDNTTTKCGAAAPCACYAGAEDLAGGVHVVRRAAVTVPQARIPGARDALPRECRPGARDIPPSRAASSPPAPRVHLPRPAHAAPDTPHPVRVRRARGARGHDVRIHARAGALDCDMVEGGMHVLTALATTRRGSTRIMRCCPALRTIHLWECNDVHFPALERLIKLRNGFAEPDSVVPVVNGHHHHRKAAEQKQASASMGERKIKPLKRSVRGAQIPQGLVGVEEMQPCVPITDVRIEKCKLISEEQARSLEKWGVDVVWG</sequence>
<evidence type="ECO:0000313" key="5">
    <source>
        <dbReference type="Proteomes" id="UP000298327"/>
    </source>
</evidence>
<feature type="region of interest" description="Disordered" evidence="2">
    <location>
        <begin position="340"/>
        <end position="374"/>
    </location>
</feature>
<dbReference type="STRING" id="205917.A0A4Y9ZGL1"/>
<name>A0A4Y9ZGL1_9AGAM</name>
<feature type="coiled-coil region" evidence="1">
    <location>
        <begin position="20"/>
        <end position="54"/>
    </location>
</feature>
<keyword evidence="1" id="KW-0175">Coiled coil</keyword>
<feature type="region of interest" description="Disordered" evidence="2">
    <location>
        <begin position="553"/>
        <end position="573"/>
    </location>
</feature>
<evidence type="ECO:0000259" key="3">
    <source>
        <dbReference type="Pfam" id="PF12937"/>
    </source>
</evidence>
<evidence type="ECO:0000313" key="4">
    <source>
        <dbReference type="EMBL" id="TFY72928.1"/>
    </source>
</evidence>
<dbReference type="Proteomes" id="UP000298327">
    <property type="component" value="Unassembled WGS sequence"/>
</dbReference>
<proteinExistence type="predicted"/>
<dbReference type="OrthoDB" id="3027018at2759"/>
<dbReference type="InterPro" id="IPR036047">
    <property type="entry name" value="F-box-like_dom_sf"/>
</dbReference>
<dbReference type="AlphaFoldDB" id="A0A4Y9ZGL1"/>
<organism evidence="4 5">
    <name type="scientific">Dentipellis fragilis</name>
    <dbReference type="NCBI Taxonomy" id="205917"/>
    <lineage>
        <taxon>Eukaryota</taxon>
        <taxon>Fungi</taxon>
        <taxon>Dikarya</taxon>
        <taxon>Basidiomycota</taxon>
        <taxon>Agaricomycotina</taxon>
        <taxon>Agaricomycetes</taxon>
        <taxon>Russulales</taxon>
        <taxon>Hericiaceae</taxon>
        <taxon>Dentipellis</taxon>
    </lineage>
</organism>
<feature type="compositionally biased region" description="Basic and acidic residues" evidence="2">
    <location>
        <begin position="352"/>
        <end position="370"/>
    </location>
</feature>
<reference evidence="4 5" key="1">
    <citation type="submission" date="2019-02" db="EMBL/GenBank/DDBJ databases">
        <title>Genome sequencing of the rare red list fungi Dentipellis fragilis.</title>
        <authorList>
            <person name="Buettner E."/>
            <person name="Kellner H."/>
        </authorList>
    </citation>
    <scope>NUCLEOTIDE SEQUENCE [LARGE SCALE GENOMIC DNA]</scope>
    <source>
        <strain evidence="4 5">DSM 105465</strain>
    </source>
</reference>
<feature type="domain" description="F-box" evidence="3">
    <location>
        <begin position="61"/>
        <end position="115"/>
    </location>
</feature>
<dbReference type="InterPro" id="IPR001810">
    <property type="entry name" value="F-box_dom"/>
</dbReference>
<accession>A0A4Y9ZGL1</accession>
<protein>
    <recommendedName>
        <fullName evidence="3">F-box domain-containing protein</fullName>
    </recommendedName>
</protein>